<sequence>MTGRGAAALLGIAVTGVTIALAEVLAALAGTGPGPVEAVAEAFIDLTPGWLKDLAIAWFGTSDKVALGAGIAVVVTALATVAGTEERRRRLAGGALVAVLGAVAALATVSRPDGGAPAVWPVLAATVVGVLALPALTPRDAALTPRDAGLAQRGAPGRDGTAHDGSTPASPVGPAAGQPVTRPDPARRTLLIGAGLLAGVAVAAAAVARSTARPAPPAVALPEPDVPAPPVPAGAELAVAGLTPLVTPNDDFYRIDTAFIVPRVDATTWQLRVHGMVEEEVVLTYEDLLAESLTEAWVTLCCVSNEVGGPLIGNAAWVGVPVREVLARARPTAGADMVLSRSVDGFSASTPLEVLTDGRDALLAVAMNGEPLPPEHGYPVRLVVPGLYGYVSATKWVSELEVTRFADQTAYWTDRGWSERGPVKISSRIDVPRSGASLATGEIAVAGVAWAQHTGIARVEVRVDGGAWEDAELAGELDVDTWRQWVYRWRAGAGEHLLEVRATDQDGEVQTGQTRPVLPDGATGWHGVRVRVD</sequence>
<dbReference type="EMBL" id="RKRA01000001">
    <property type="protein sequence ID" value="RPF28855.1"/>
    <property type="molecule type" value="Genomic_DNA"/>
</dbReference>
<keyword evidence="2" id="KW-1133">Transmembrane helix</keyword>
<dbReference type="Pfam" id="PF00174">
    <property type="entry name" value="Oxidored_molyb"/>
    <property type="match status" value="1"/>
</dbReference>
<dbReference type="PANTHER" id="PTHR19372">
    <property type="entry name" value="SULFITE REDUCTASE"/>
    <property type="match status" value="1"/>
</dbReference>
<dbReference type="GO" id="GO:0008482">
    <property type="term" value="F:sulfite oxidase activity"/>
    <property type="evidence" value="ECO:0007669"/>
    <property type="project" value="TreeGrafter"/>
</dbReference>
<organism evidence="4 5">
    <name type="scientific">Georgenia muralis</name>
    <dbReference type="NCBI Taxonomy" id="154117"/>
    <lineage>
        <taxon>Bacteria</taxon>
        <taxon>Bacillati</taxon>
        <taxon>Actinomycetota</taxon>
        <taxon>Actinomycetes</taxon>
        <taxon>Micrococcales</taxon>
        <taxon>Bogoriellaceae</taxon>
        <taxon>Georgenia</taxon>
    </lineage>
</organism>
<dbReference type="PANTHER" id="PTHR19372:SF7">
    <property type="entry name" value="SULFITE OXIDASE, MITOCHONDRIAL"/>
    <property type="match status" value="1"/>
</dbReference>
<feature type="transmembrane region" description="Helical" evidence="2">
    <location>
        <begin position="65"/>
        <end position="84"/>
    </location>
</feature>
<dbReference type="Gene3D" id="2.60.40.650">
    <property type="match status" value="1"/>
</dbReference>
<feature type="domain" description="Oxidoreductase molybdopterin-binding" evidence="3">
    <location>
        <begin position="261"/>
        <end position="409"/>
    </location>
</feature>
<gene>
    <name evidence="4" type="ORF">EDD32_3401</name>
</gene>
<evidence type="ECO:0000256" key="2">
    <source>
        <dbReference type="SAM" id="Phobius"/>
    </source>
</evidence>
<dbReference type="OrthoDB" id="9795587at2"/>
<evidence type="ECO:0000313" key="4">
    <source>
        <dbReference type="EMBL" id="RPF28855.1"/>
    </source>
</evidence>
<dbReference type="SUPFAM" id="SSF56524">
    <property type="entry name" value="Oxidoreductase molybdopterin-binding domain"/>
    <property type="match status" value="1"/>
</dbReference>
<dbReference type="GO" id="GO:0006790">
    <property type="term" value="P:sulfur compound metabolic process"/>
    <property type="evidence" value="ECO:0007669"/>
    <property type="project" value="TreeGrafter"/>
</dbReference>
<dbReference type="GO" id="GO:0020037">
    <property type="term" value="F:heme binding"/>
    <property type="evidence" value="ECO:0007669"/>
    <property type="project" value="TreeGrafter"/>
</dbReference>
<dbReference type="RefSeq" id="WP_123919367.1">
    <property type="nucleotide sequence ID" value="NZ_RKRA01000001.1"/>
</dbReference>
<dbReference type="AlphaFoldDB" id="A0A3N5A642"/>
<dbReference type="Gene3D" id="3.90.420.10">
    <property type="entry name" value="Oxidoreductase, molybdopterin-binding domain"/>
    <property type="match status" value="1"/>
</dbReference>
<evidence type="ECO:0000256" key="1">
    <source>
        <dbReference type="SAM" id="MobiDB-lite"/>
    </source>
</evidence>
<keyword evidence="2" id="KW-0472">Membrane</keyword>
<feature type="transmembrane region" description="Helical" evidence="2">
    <location>
        <begin position="91"/>
        <end position="112"/>
    </location>
</feature>
<dbReference type="GO" id="GO:0043546">
    <property type="term" value="F:molybdopterin cofactor binding"/>
    <property type="evidence" value="ECO:0007669"/>
    <property type="project" value="TreeGrafter"/>
</dbReference>
<accession>A0A3N5A642</accession>
<keyword evidence="5" id="KW-1185">Reference proteome</keyword>
<dbReference type="Proteomes" id="UP000280726">
    <property type="component" value="Unassembled WGS sequence"/>
</dbReference>
<dbReference type="InterPro" id="IPR014756">
    <property type="entry name" value="Ig_E-set"/>
</dbReference>
<feature type="transmembrane region" description="Helical" evidence="2">
    <location>
        <begin position="190"/>
        <end position="208"/>
    </location>
</feature>
<evidence type="ECO:0000313" key="5">
    <source>
        <dbReference type="Proteomes" id="UP000280726"/>
    </source>
</evidence>
<proteinExistence type="predicted"/>
<reference evidence="4 5" key="1">
    <citation type="submission" date="2018-11" db="EMBL/GenBank/DDBJ databases">
        <title>Sequencing the genomes of 1000 actinobacteria strains.</title>
        <authorList>
            <person name="Klenk H.-P."/>
        </authorList>
    </citation>
    <scope>NUCLEOTIDE SEQUENCE [LARGE SCALE GENOMIC DNA]</scope>
    <source>
        <strain evidence="4 5">DSM 14418</strain>
    </source>
</reference>
<comment type="caution">
    <text evidence="4">The sequence shown here is derived from an EMBL/GenBank/DDBJ whole genome shotgun (WGS) entry which is preliminary data.</text>
</comment>
<name>A0A3N5A642_9MICO</name>
<dbReference type="SUPFAM" id="SSF81296">
    <property type="entry name" value="E set domains"/>
    <property type="match status" value="1"/>
</dbReference>
<dbReference type="InterPro" id="IPR000572">
    <property type="entry name" value="OxRdtase_Mopterin-bd_dom"/>
</dbReference>
<protein>
    <submittedName>
        <fullName evidence="4">DMSO/TMAO reductase YedYZ molybdopterin-dependent catalytic subunit</fullName>
    </submittedName>
</protein>
<feature type="region of interest" description="Disordered" evidence="1">
    <location>
        <begin position="144"/>
        <end position="184"/>
    </location>
</feature>
<dbReference type="InterPro" id="IPR036374">
    <property type="entry name" value="OxRdtase_Mopterin-bd_sf"/>
</dbReference>
<keyword evidence="2" id="KW-0812">Transmembrane</keyword>
<feature type="transmembrane region" description="Helical" evidence="2">
    <location>
        <begin position="118"/>
        <end position="136"/>
    </location>
</feature>
<evidence type="ECO:0000259" key="3">
    <source>
        <dbReference type="Pfam" id="PF00174"/>
    </source>
</evidence>